<feature type="domain" description="Calcineurin-like phosphoesterase" evidence="6">
    <location>
        <begin position="1"/>
        <end position="153"/>
    </location>
</feature>
<dbReference type="GO" id="GO:0008803">
    <property type="term" value="F:bis(5'-nucleosyl)-tetraphosphatase (symmetrical) activity"/>
    <property type="evidence" value="ECO:0007669"/>
    <property type="project" value="UniProtKB-UniRule"/>
</dbReference>
<comment type="catalytic activity">
    <reaction evidence="4 5">
        <text>P(1),P(4)-bis(5'-adenosyl) tetraphosphate + H2O = 2 ADP + 2 H(+)</text>
        <dbReference type="Rhea" id="RHEA:24252"/>
        <dbReference type="ChEBI" id="CHEBI:15377"/>
        <dbReference type="ChEBI" id="CHEBI:15378"/>
        <dbReference type="ChEBI" id="CHEBI:58141"/>
        <dbReference type="ChEBI" id="CHEBI:456216"/>
        <dbReference type="EC" id="3.6.1.41"/>
    </reaction>
</comment>
<dbReference type="Pfam" id="PF00149">
    <property type="entry name" value="Metallophos"/>
    <property type="match status" value="1"/>
</dbReference>
<dbReference type="NCBIfam" id="NF001204">
    <property type="entry name" value="PRK00166.1"/>
    <property type="match status" value="1"/>
</dbReference>
<evidence type="ECO:0000256" key="3">
    <source>
        <dbReference type="ARBA" id="ARBA00022801"/>
    </source>
</evidence>
<comment type="similarity">
    <text evidence="2 5">Belongs to the Ap4A hydrolase family.</text>
</comment>
<dbReference type="AlphaFoldDB" id="A0A317MVP9"/>
<dbReference type="PANTHER" id="PTHR40942">
    <property type="match status" value="1"/>
</dbReference>
<reference evidence="7 8" key="1">
    <citation type="submission" date="2018-05" db="EMBL/GenBank/DDBJ databases">
        <title>Genomic Encyclopedia of Type Strains, Phase IV (KMG-IV): sequencing the most valuable type-strain genomes for metagenomic binning, comparative biology and taxonomic classification.</title>
        <authorList>
            <person name="Goeker M."/>
        </authorList>
    </citation>
    <scope>NUCLEOTIDE SEQUENCE [LARGE SCALE GENOMIC DNA]</scope>
    <source>
        <strain evidence="7 8">DSM 23606</strain>
    </source>
</reference>
<dbReference type="PANTHER" id="PTHR40942:SF4">
    <property type="entry name" value="CYTOCHROME C5"/>
    <property type="match status" value="1"/>
</dbReference>
<dbReference type="PIRSF" id="PIRSF000903">
    <property type="entry name" value="B5n-ttraPtase_sm"/>
    <property type="match status" value="1"/>
</dbReference>
<dbReference type="EMBL" id="QGTJ01000004">
    <property type="protein sequence ID" value="PWV62337.1"/>
    <property type="molecule type" value="Genomic_DNA"/>
</dbReference>
<dbReference type="Gene3D" id="3.60.21.10">
    <property type="match status" value="1"/>
</dbReference>
<accession>A0A317MVP9</accession>
<dbReference type="NCBIfam" id="TIGR00668">
    <property type="entry name" value="apaH"/>
    <property type="match status" value="1"/>
</dbReference>
<evidence type="ECO:0000256" key="1">
    <source>
        <dbReference type="ARBA" id="ARBA00003413"/>
    </source>
</evidence>
<keyword evidence="3 5" id="KW-0378">Hydrolase</keyword>
<comment type="function">
    <text evidence="1 5">Hydrolyzes diadenosine 5',5'''-P1,P4-tetraphosphate to yield ADP.</text>
</comment>
<dbReference type="HAMAP" id="MF_00199">
    <property type="entry name" value="ApaH"/>
    <property type="match status" value="1"/>
</dbReference>
<dbReference type="EC" id="3.6.1.41" evidence="5"/>
<dbReference type="InterPro" id="IPR029052">
    <property type="entry name" value="Metallo-depent_PP-like"/>
</dbReference>
<keyword evidence="8" id="KW-1185">Reference proteome</keyword>
<dbReference type="OrthoDB" id="9807890at2"/>
<evidence type="ECO:0000256" key="2">
    <source>
        <dbReference type="ARBA" id="ARBA00005419"/>
    </source>
</evidence>
<organism evidence="7 8">
    <name type="scientific">Plasticicumulans acidivorans</name>
    <dbReference type="NCBI Taxonomy" id="886464"/>
    <lineage>
        <taxon>Bacteria</taxon>
        <taxon>Pseudomonadati</taxon>
        <taxon>Pseudomonadota</taxon>
        <taxon>Gammaproteobacteria</taxon>
        <taxon>Candidatus Competibacteraceae</taxon>
        <taxon>Plasticicumulans</taxon>
    </lineage>
</organism>
<evidence type="ECO:0000256" key="5">
    <source>
        <dbReference type="HAMAP-Rule" id="MF_00199"/>
    </source>
</evidence>
<dbReference type="CDD" id="cd07422">
    <property type="entry name" value="MPP_ApaH"/>
    <property type="match status" value="1"/>
</dbReference>
<protein>
    <recommendedName>
        <fullName evidence="5">Bis(5'-nucleosyl)-tetraphosphatase, symmetrical</fullName>
        <ecNumber evidence="5">3.6.1.41</ecNumber>
    </recommendedName>
    <alternativeName>
        <fullName evidence="5">Ap4A hydrolase</fullName>
    </alternativeName>
    <alternativeName>
        <fullName evidence="5">Diadenosine 5',5'''-P1,P4-tetraphosphate pyrophosphohydrolase</fullName>
    </alternativeName>
    <alternativeName>
        <fullName evidence="5">Diadenosine tetraphosphatase</fullName>
    </alternativeName>
</protein>
<gene>
    <name evidence="5" type="primary">apaH</name>
    <name evidence="7" type="ORF">C7443_104132</name>
</gene>
<evidence type="ECO:0000259" key="6">
    <source>
        <dbReference type="Pfam" id="PF00149"/>
    </source>
</evidence>
<dbReference type="InterPro" id="IPR004843">
    <property type="entry name" value="Calcineurin-like_PHP"/>
</dbReference>
<dbReference type="SUPFAM" id="SSF56300">
    <property type="entry name" value="Metallo-dependent phosphatases"/>
    <property type="match status" value="1"/>
</dbReference>
<evidence type="ECO:0000313" key="7">
    <source>
        <dbReference type="EMBL" id="PWV62337.1"/>
    </source>
</evidence>
<dbReference type="InterPro" id="IPR004617">
    <property type="entry name" value="ApaH"/>
</dbReference>
<proteinExistence type="inferred from homology"/>
<dbReference type="RefSeq" id="WP_110018169.1">
    <property type="nucleotide sequence ID" value="NZ_QGTJ01000004.1"/>
</dbReference>
<name>A0A317MVP9_9GAMM</name>
<dbReference type="Proteomes" id="UP000246569">
    <property type="component" value="Unassembled WGS sequence"/>
</dbReference>
<sequence>MAVYAIGDVQGCFEPMRRLLDKLKFDPAKDRLWLTGDLVNRGPQSVETLRFVRQLGDAAISVLGNHDLTLLAVAAGHVKPGKKDTFHDVLDAPDAQELLDWVRSLPMIHHDAKLGYTMVHAGLSPLWDLDTALACGREVEAVLRGPGLQDFLAHMFGSEPRIWRDELQGHERLRCIVNTMTRMRFVGPDGSLCHDQKGPPGSQPAGLVPWFQIGWRRNASLNIITGHWAALGYYRAPGIYALDSGCIWGQHLTALRLDANEAPCCVDCAAMRKVKNHADKGI</sequence>
<evidence type="ECO:0000313" key="8">
    <source>
        <dbReference type="Proteomes" id="UP000246569"/>
    </source>
</evidence>
<comment type="caution">
    <text evidence="7">The sequence shown here is derived from an EMBL/GenBank/DDBJ whole genome shotgun (WGS) entry which is preliminary data.</text>
</comment>
<evidence type="ECO:0000256" key="4">
    <source>
        <dbReference type="ARBA" id="ARBA00049417"/>
    </source>
</evidence>